<evidence type="ECO:0000313" key="3">
    <source>
        <dbReference type="Proteomes" id="UP000028725"/>
    </source>
</evidence>
<dbReference type="RefSeq" id="WP_075305930.1">
    <property type="nucleotide sequence ID" value="NZ_JMCB01000003.1"/>
</dbReference>
<keyword evidence="3" id="KW-1185">Reference proteome</keyword>
<proteinExistence type="predicted"/>
<dbReference type="PANTHER" id="PTHR20883">
    <property type="entry name" value="PHYTANOYL-COA DIOXYGENASE DOMAIN CONTAINING 1"/>
    <property type="match status" value="1"/>
</dbReference>
<dbReference type="STRING" id="394096.DB31_5567"/>
<accession>A0A085WS62</accession>
<dbReference type="SUPFAM" id="SSF51197">
    <property type="entry name" value="Clavaminate synthase-like"/>
    <property type="match status" value="1"/>
</dbReference>
<dbReference type="InterPro" id="IPR008775">
    <property type="entry name" value="Phytyl_CoA_dOase-like"/>
</dbReference>
<comment type="caution">
    <text evidence="2">The sequence shown here is derived from an EMBL/GenBank/DDBJ whole genome shotgun (WGS) entry which is preliminary data.</text>
</comment>
<dbReference type="Proteomes" id="UP000028725">
    <property type="component" value="Unassembled WGS sequence"/>
</dbReference>
<gene>
    <name evidence="2" type="ORF">DB31_5567</name>
</gene>
<dbReference type="EMBL" id="JMCB01000003">
    <property type="protein sequence ID" value="KFE70525.1"/>
    <property type="molecule type" value="Genomic_DNA"/>
</dbReference>
<dbReference type="GO" id="GO:0016706">
    <property type="term" value="F:2-oxoglutarate-dependent dioxygenase activity"/>
    <property type="evidence" value="ECO:0007669"/>
    <property type="project" value="UniProtKB-ARBA"/>
</dbReference>
<sequence length="274" mass="30253">MLRVAPDSVDVDSALAHYAEHGYARLGVLLDEEGLAALRERTDDLMLGRVTYPGLFFQLDAPTGRYEDAPLGLGWQGPSLDYRKLEKLELDPRFRAWLENPLFERIARAVIPGDIVIYRAILFHKGQAGGSNLPWHQDGGKLWGITQEPELQLWTALDDAPEQGGCLEVVPGSHRGGLVTSLGGVIPPDRVDEAHAEERRLLLPAKAGEVFLVHNHVWHRSGPSRTGQRRRAFSVCYMSAQTRCVRKKKAPRVFTPVFRHGAGSTAPGSTGPTE</sequence>
<dbReference type="GO" id="GO:0005506">
    <property type="term" value="F:iron ion binding"/>
    <property type="evidence" value="ECO:0007669"/>
    <property type="project" value="UniProtKB-ARBA"/>
</dbReference>
<dbReference type="PANTHER" id="PTHR20883:SF48">
    <property type="entry name" value="ECTOINE DIOXYGENASE"/>
    <property type="match status" value="1"/>
</dbReference>
<reference evidence="2 3" key="1">
    <citation type="submission" date="2014-04" db="EMBL/GenBank/DDBJ databases">
        <title>Genome assembly of Hyalangium minutum DSM 14724.</title>
        <authorList>
            <person name="Sharma G."/>
            <person name="Subramanian S."/>
        </authorList>
    </citation>
    <scope>NUCLEOTIDE SEQUENCE [LARGE SCALE GENOMIC DNA]</scope>
    <source>
        <strain evidence="2 3">DSM 14724</strain>
    </source>
</reference>
<comment type="cofactor">
    <cofactor evidence="1">
        <name>Fe(2+)</name>
        <dbReference type="ChEBI" id="CHEBI:29033"/>
    </cofactor>
</comment>
<dbReference type="PATRIC" id="fig|394096.3.peg.2047"/>
<evidence type="ECO:0008006" key="4">
    <source>
        <dbReference type="Google" id="ProtNLM"/>
    </source>
</evidence>
<organism evidence="2 3">
    <name type="scientific">Hyalangium minutum</name>
    <dbReference type="NCBI Taxonomy" id="394096"/>
    <lineage>
        <taxon>Bacteria</taxon>
        <taxon>Pseudomonadati</taxon>
        <taxon>Myxococcota</taxon>
        <taxon>Myxococcia</taxon>
        <taxon>Myxococcales</taxon>
        <taxon>Cystobacterineae</taxon>
        <taxon>Archangiaceae</taxon>
        <taxon>Hyalangium</taxon>
    </lineage>
</organism>
<evidence type="ECO:0000256" key="1">
    <source>
        <dbReference type="ARBA" id="ARBA00001954"/>
    </source>
</evidence>
<name>A0A085WS62_9BACT</name>
<dbReference type="Pfam" id="PF05721">
    <property type="entry name" value="PhyH"/>
    <property type="match status" value="1"/>
</dbReference>
<dbReference type="AlphaFoldDB" id="A0A085WS62"/>
<dbReference type="Gene3D" id="2.60.120.620">
    <property type="entry name" value="q2cbj1_9rhob like domain"/>
    <property type="match status" value="1"/>
</dbReference>
<protein>
    <recommendedName>
        <fullName evidence="4">Phytanoyl-CoA dioxygenase</fullName>
    </recommendedName>
</protein>
<evidence type="ECO:0000313" key="2">
    <source>
        <dbReference type="EMBL" id="KFE70525.1"/>
    </source>
</evidence>